<dbReference type="PROSITE" id="PS51257">
    <property type="entry name" value="PROKAR_LIPOPROTEIN"/>
    <property type="match status" value="1"/>
</dbReference>
<dbReference type="SUPFAM" id="SSF56024">
    <property type="entry name" value="Phospholipase D/nuclease"/>
    <property type="match status" value="1"/>
</dbReference>
<name>A0A158M8T2_9BORD</name>
<dbReference type="EMBL" id="JFZZ01000013">
    <property type="protein sequence ID" value="KAK99097.1"/>
    <property type="molecule type" value="Genomic_DNA"/>
</dbReference>
<proteinExistence type="predicted"/>
<dbReference type="GO" id="GO:0032049">
    <property type="term" value="P:cardiolipin biosynthetic process"/>
    <property type="evidence" value="ECO:0007669"/>
    <property type="project" value="UniProtKB-ARBA"/>
</dbReference>
<evidence type="ECO:0000313" key="3">
    <source>
        <dbReference type="Proteomes" id="UP000026682"/>
    </source>
</evidence>
<evidence type="ECO:0000313" key="2">
    <source>
        <dbReference type="EMBL" id="KAK99097.1"/>
    </source>
</evidence>
<comment type="caution">
    <text evidence="2">The sequence shown here is derived from an EMBL/GenBank/DDBJ whole genome shotgun (WGS) entry which is preliminary data.</text>
</comment>
<dbReference type="Proteomes" id="UP000026682">
    <property type="component" value="Unassembled WGS sequence"/>
</dbReference>
<sequence>MAELRRFARFCCVVGVLWLTGCATVPGPQALQERRQQAALSAASAQSSYLKGRRVVARVTDTGEQADFLGRHLAVEGAIAGTALVAGNHVRLLADGRATYEAMLRAISRARAYIHMESYIFDEGEAGEAFAEALIAARQRGVPVAVMVDAVGTLDTPESLFDRLRAAGVQVLVFNPVNPGHSRKGWSPNQRNHRKLLVVDGEVGFLGGINVSDVYASGSSLGQGEPGQAPWRDTHLEIRGPAVTQIEGVLLAG</sequence>
<dbReference type="GO" id="GO:0016020">
    <property type="term" value="C:membrane"/>
    <property type="evidence" value="ECO:0007669"/>
    <property type="project" value="TreeGrafter"/>
</dbReference>
<dbReference type="CDD" id="cd09110">
    <property type="entry name" value="PLDc_CLS_1"/>
    <property type="match status" value="1"/>
</dbReference>
<dbReference type="PATRIC" id="fig|1331206.3.peg.321"/>
<feature type="domain" description="PLD phosphodiesterase" evidence="1">
    <location>
        <begin position="188"/>
        <end position="215"/>
    </location>
</feature>
<organism evidence="2 3">
    <name type="scientific">Bordetella holmesii CDC-H585-BH</name>
    <dbReference type="NCBI Taxonomy" id="1331206"/>
    <lineage>
        <taxon>Bacteria</taxon>
        <taxon>Pseudomonadati</taxon>
        <taxon>Pseudomonadota</taxon>
        <taxon>Betaproteobacteria</taxon>
        <taxon>Burkholderiales</taxon>
        <taxon>Alcaligenaceae</taxon>
        <taxon>Bordetella</taxon>
    </lineage>
</organism>
<accession>A0A158M8T2</accession>
<dbReference type="SMART" id="SM00155">
    <property type="entry name" value="PLDc"/>
    <property type="match status" value="1"/>
</dbReference>
<dbReference type="PROSITE" id="PS50035">
    <property type="entry name" value="PLD"/>
    <property type="match status" value="1"/>
</dbReference>
<gene>
    <name evidence="2" type="ORF">L497_0481</name>
</gene>
<dbReference type="InterPro" id="IPR025202">
    <property type="entry name" value="PLD-like_dom"/>
</dbReference>
<dbReference type="InterPro" id="IPR001736">
    <property type="entry name" value="PLipase_D/transphosphatidylase"/>
</dbReference>
<dbReference type="Pfam" id="PF13091">
    <property type="entry name" value="PLDc_2"/>
    <property type="match status" value="1"/>
</dbReference>
<dbReference type="AlphaFoldDB" id="A0A158M8T2"/>
<dbReference type="GO" id="GO:0008808">
    <property type="term" value="F:cardiolipin synthase activity"/>
    <property type="evidence" value="ECO:0007669"/>
    <property type="project" value="TreeGrafter"/>
</dbReference>
<dbReference type="Gene3D" id="3.30.870.10">
    <property type="entry name" value="Endonuclease Chain A"/>
    <property type="match status" value="1"/>
</dbReference>
<evidence type="ECO:0000259" key="1">
    <source>
        <dbReference type="PROSITE" id="PS50035"/>
    </source>
</evidence>
<dbReference type="PANTHER" id="PTHR21248:SF22">
    <property type="entry name" value="PHOSPHOLIPASE D"/>
    <property type="match status" value="1"/>
</dbReference>
<dbReference type="PANTHER" id="PTHR21248">
    <property type="entry name" value="CARDIOLIPIN SYNTHASE"/>
    <property type="match status" value="1"/>
</dbReference>
<reference evidence="2 3" key="1">
    <citation type="submission" date="2014-03" db="EMBL/GenBank/DDBJ databases">
        <title>Genome sequence of Bordetella holmseii.</title>
        <authorList>
            <person name="Harvill E."/>
            <person name="Goodfield L.L."/>
            <person name="Ivanov Y."/>
            <person name="Meyer J.A."/>
            <person name="Newth C."/>
            <person name="Cassiday P."/>
            <person name="Tondella M.L."/>
            <person name="Liao P."/>
            <person name="Zimmerman J."/>
            <person name="Meert K."/>
            <person name="Wessel D."/>
            <person name="Berger J."/>
            <person name="Dean J.M."/>
            <person name="Holubkov R."/>
            <person name="Burr J."/>
            <person name="Liu T."/>
            <person name="Brinkac L.M."/>
            <person name="Sanka R."/>
            <person name="Kim M."/>
            <person name="Losada L."/>
        </authorList>
    </citation>
    <scope>NUCLEOTIDE SEQUENCE [LARGE SCALE GENOMIC DNA]</scope>
    <source>
        <strain evidence="2 3">CDC-H585-BH</strain>
    </source>
</reference>
<protein>
    <submittedName>
        <fullName evidence="2">Phospholipase D domain protein</fullName>
    </submittedName>
</protein>